<keyword evidence="2" id="KW-1185">Reference proteome</keyword>
<sequence>MVRLTDSQTGKSEPVTTSIGRRVRVAYPSRSLRAAIIADTFRRVAGRHHLTVTVHHLPYRAQVADAAGYGRYNMPLPAAGQPDGAIDLYFGEDGDEGPRARVHVLHPAAVVDAAPRRPVPHPEDPLALRLVLLSLAADEPLRADRAGYHGAADATAVLAELRARTATCAESPSAPMPAEAIAPIHAALDADLDTRTAIRLLVELARDEKVAPGARFEALAHVDRFLALDLSRDVGRAGP</sequence>
<dbReference type="EMBL" id="MWQN01000001">
    <property type="protein sequence ID" value="OPC82615.1"/>
    <property type="molecule type" value="Genomic_DNA"/>
</dbReference>
<dbReference type="Proteomes" id="UP000190037">
    <property type="component" value="Unassembled WGS sequence"/>
</dbReference>
<evidence type="ECO:0000313" key="1">
    <source>
        <dbReference type="EMBL" id="OPC82615.1"/>
    </source>
</evidence>
<proteinExistence type="predicted"/>
<comment type="caution">
    <text evidence="1">The sequence shown here is derived from an EMBL/GenBank/DDBJ whole genome shotgun (WGS) entry which is preliminary data.</text>
</comment>
<dbReference type="AlphaFoldDB" id="A0A1T3P0Y3"/>
<protein>
    <recommendedName>
        <fullName evidence="3">Cysteinyl-tRNA synthetase</fullName>
    </recommendedName>
</protein>
<dbReference type="OrthoDB" id="4458334at2"/>
<accession>A0A1T3P0Y3</accession>
<dbReference type="STRING" id="159449.B4N89_18200"/>
<organism evidence="1 2">
    <name type="scientific">Embleya scabrispora</name>
    <dbReference type="NCBI Taxonomy" id="159449"/>
    <lineage>
        <taxon>Bacteria</taxon>
        <taxon>Bacillati</taxon>
        <taxon>Actinomycetota</taxon>
        <taxon>Actinomycetes</taxon>
        <taxon>Kitasatosporales</taxon>
        <taxon>Streptomycetaceae</taxon>
        <taxon>Embleya</taxon>
    </lineage>
</organism>
<dbReference type="RefSeq" id="WP_078976882.1">
    <property type="nucleotide sequence ID" value="NZ_MWQN01000001.1"/>
</dbReference>
<evidence type="ECO:0000313" key="2">
    <source>
        <dbReference type="Proteomes" id="UP000190037"/>
    </source>
</evidence>
<reference evidence="1 2" key="1">
    <citation type="submission" date="2017-03" db="EMBL/GenBank/DDBJ databases">
        <title>Draft genome sequence of Streptomyces scabrisporus NF3, endophyte isolated from Amphipterygium adstringens.</title>
        <authorList>
            <person name="Vazquez M."/>
            <person name="Ceapa C.D."/>
            <person name="Rodriguez Luna D."/>
            <person name="Sanchez Esquivel S."/>
        </authorList>
    </citation>
    <scope>NUCLEOTIDE SEQUENCE [LARGE SCALE GENOMIC DNA]</scope>
    <source>
        <strain evidence="1 2">NF3</strain>
    </source>
</reference>
<name>A0A1T3P0Y3_9ACTN</name>
<gene>
    <name evidence="1" type="ORF">B4N89_18200</name>
</gene>
<evidence type="ECO:0008006" key="3">
    <source>
        <dbReference type="Google" id="ProtNLM"/>
    </source>
</evidence>